<accession>A0ABY4JJ73</accession>
<dbReference type="InterPro" id="IPR036388">
    <property type="entry name" value="WH-like_DNA-bd_sf"/>
</dbReference>
<gene>
    <name evidence="7" type="ORF">MY490_18040</name>
</gene>
<dbReference type="EMBL" id="CP096034">
    <property type="protein sequence ID" value="UPM53661.1"/>
    <property type="molecule type" value="Genomic_DNA"/>
</dbReference>
<name>A0ABY4JJ73_9BACI</name>
<dbReference type="InterPro" id="IPR014284">
    <property type="entry name" value="RNA_pol_sigma-70_dom"/>
</dbReference>
<keyword evidence="2" id="KW-0805">Transcription regulation</keyword>
<dbReference type="RefSeq" id="WP_248266908.1">
    <property type="nucleotide sequence ID" value="NZ_CP096034.1"/>
</dbReference>
<reference evidence="7 8" key="1">
    <citation type="submission" date="2022-04" db="EMBL/GenBank/DDBJ databases">
        <title>Mechanism of arsenic methylation and mitigation arsenic toxicity by Bacillus sp. LH14 from an Arsenic-Contaminated Paddy Soil.</title>
        <authorList>
            <person name="Wang D."/>
        </authorList>
    </citation>
    <scope>NUCLEOTIDE SEQUENCE [LARGE SCALE GENOMIC DNA]</scope>
    <source>
        <strain evidence="7 8">LH14</strain>
    </source>
</reference>
<evidence type="ECO:0000256" key="1">
    <source>
        <dbReference type="ARBA" id="ARBA00010641"/>
    </source>
</evidence>
<dbReference type="Pfam" id="PF04542">
    <property type="entry name" value="Sigma70_r2"/>
    <property type="match status" value="1"/>
</dbReference>
<dbReference type="InterPro" id="IPR007627">
    <property type="entry name" value="RNA_pol_sigma70_r2"/>
</dbReference>
<organism evidence="7 8">
    <name type="scientific">Gottfriedia acidiceleris</name>
    <dbReference type="NCBI Taxonomy" id="371036"/>
    <lineage>
        <taxon>Bacteria</taxon>
        <taxon>Bacillati</taxon>
        <taxon>Bacillota</taxon>
        <taxon>Bacilli</taxon>
        <taxon>Bacillales</taxon>
        <taxon>Bacillaceae</taxon>
        <taxon>Gottfriedia</taxon>
    </lineage>
</organism>
<dbReference type="InterPro" id="IPR013325">
    <property type="entry name" value="RNA_pol_sigma_r2"/>
</dbReference>
<dbReference type="InterPro" id="IPR013249">
    <property type="entry name" value="RNA_pol_sigma70_r4_t2"/>
</dbReference>
<dbReference type="SUPFAM" id="SSF88659">
    <property type="entry name" value="Sigma3 and sigma4 domains of RNA polymerase sigma factors"/>
    <property type="match status" value="1"/>
</dbReference>
<dbReference type="PANTHER" id="PTHR43133:SF60">
    <property type="entry name" value="RNA POLYMERASE SIGMA FACTOR SIGV"/>
    <property type="match status" value="1"/>
</dbReference>
<dbReference type="InterPro" id="IPR013324">
    <property type="entry name" value="RNA_pol_sigma_r3/r4-like"/>
</dbReference>
<dbReference type="Gene3D" id="1.10.10.10">
    <property type="entry name" value="Winged helix-like DNA-binding domain superfamily/Winged helix DNA-binding domain"/>
    <property type="match status" value="1"/>
</dbReference>
<protein>
    <submittedName>
        <fullName evidence="7">Sigma-70 family RNA polymerase sigma factor</fullName>
    </submittedName>
</protein>
<evidence type="ECO:0000256" key="2">
    <source>
        <dbReference type="ARBA" id="ARBA00023015"/>
    </source>
</evidence>
<dbReference type="SUPFAM" id="SSF88946">
    <property type="entry name" value="Sigma2 domain of RNA polymerase sigma factors"/>
    <property type="match status" value="1"/>
</dbReference>
<keyword evidence="4" id="KW-0804">Transcription</keyword>
<evidence type="ECO:0000256" key="3">
    <source>
        <dbReference type="ARBA" id="ARBA00023082"/>
    </source>
</evidence>
<evidence type="ECO:0000313" key="7">
    <source>
        <dbReference type="EMBL" id="UPM53661.1"/>
    </source>
</evidence>
<evidence type="ECO:0000259" key="5">
    <source>
        <dbReference type="Pfam" id="PF04542"/>
    </source>
</evidence>
<dbReference type="PANTHER" id="PTHR43133">
    <property type="entry name" value="RNA POLYMERASE ECF-TYPE SIGMA FACTO"/>
    <property type="match status" value="1"/>
</dbReference>
<feature type="domain" description="RNA polymerase sigma factor 70 region 4 type 2" evidence="6">
    <location>
        <begin position="132"/>
        <end position="176"/>
    </location>
</feature>
<dbReference type="CDD" id="cd06171">
    <property type="entry name" value="Sigma70_r4"/>
    <property type="match status" value="1"/>
</dbReference>
<proteinExistence type="inferred from homology"/>
<evidence type="ECO:0000313" key="8">
    <source>
        <dbReference type="Proteomes" id="UP000830639"/>
    </source>
</evidence>
<evidence type="ECO:0000259" key="6">
    <source>
        <dbReference type="Pfam" id="PF08281"/>
    </source>
</evidence>
<sequence length="187" mass="22108">MQVETIGEEISSSSEISHMSNEQLLVWLMEEYGNMIVRLAYTYVKQKQVAEDIAQEVFISCYNGLDCFQKKASFKTWLYSITVNKCKDYVSSWSYKHIHYKDFFSMLKKDTLVDSEVMDREKNEVIFNKTLELPIKLREVIILHYYEDLSISEISESLAINSNTVKTRLHRARKKLKVFFEEDEIND</sequence>
<feature type="domain" description="RNA polymerase sigma-70 region 2" evidence="5">
    <location>
        <begin position="28"/>
        <end position="91"/>
    </location>
</feature>
<dbReference type="NCBIfam" id="TIGR02937">
    <property type="entry name" value="sigma70-ECF"/>
    <property type="match status" value="1"/>
</dbReference>
<dbReference type="InterPro" id="IPR039425">
    <property type="entry name" value="RNA_pol_sigma-70-like"/>
</dbReference>
<dbReference type="Proteomes" id="UP000830639">
    <property type="component" value="Chromosome"/>
</dbReference>
<dbReference type="Pfam" id="PF08281">
    <property type="entry name" value="Sigma70_r4_2"/>
    <property type="match status" value="1"/>
</dbReference>
<evidence type="ECO:0000256" key="4">
    <source>
        <dbReference type="ARBA" id="ARBA00023163"/>
    </source>
</evidence>
<comment type="similarity">
    <text evidence="1">Belongs to the sigma-70 factor family. ECF subfamily.</text>
</comment>
<dbReference type="Gene3D" id="1.10.1740.10">
    <property type="match status" value="1"/>
</dbReference>
<keyword evidence="8" id="KW-1185">Reference proteome</keyword>
<keyword evidence="3" id="KW-0731">Sigma factor</keyword>